<dbReference type="GO" id="GO:0007156">
    <property type="term" value="P:homophilic cell adhesion via plasma membrane adhesion molecules"/>
    <property type="evidence" value="ECO:0007669"/>
    <property type="project" value="InterPro"/>
</dbReference>
<evidence type="ECO:0000313" key="3">
    <source>
        <dbReference type="Proteomes" id="UP000224182"/>
    </source>
</evidence>
<proteinExistence type="predicted"/>
<comment type="caution">
    <text evidence="2">The sequence shown here is derived from an EMBL/GenBank/DDBJ whole genome shotgun (WGS) entry which is preliminary data.</text>
</comment>
<sequence>MKIIVEKRNNRYFAIIKNINSNIPKKIIITKSWDSTFLKEKILNYNILNDEMNIKEKSYDLLNFEIELEPISNFQDYYRFNIITDNDINYPFYIDYNLFYNISISDFLYFYEFKNLDLVINENLKYDFFILGNFGDKHLIRINRIIGNKILFNIPKKENLNSEFYYIIVEKNNERILKDYFGMYIDKYPINFIVQLDDFGEYYKCSINTKHKYNIIKNLSIEYDKKTFNVLNNYSTYFFISKNDFKKPIELKINATIQEDYINSKPITKQFLILKDLINKKQIEVTNFKKEYNFELDTYLFNWNVNILENFKYKIVIGNEAIYSDLNYISVNNFKKYDNGLSKINLEFYIGTNNKYFLLDKKEIENPYFIYKSQSFIPEIDYSDYVNSKEQFGIIKWTIPNYKYYSMISFYGNISKSFLDENIKPWILPQELILEKNKEEFYKRYSDLNETYTYDFENNKETLKGIPLNSFISYKSKENSFVFIGTNNYIKIPKVFLNSSEKIKFKVKILDSWFKEQGENFVEFKIPTISNSLLDDDIRLIRNQKIQFGENGTVGIYNSLKNIGPIEVEKFYGENKTFLETPLFDKLNTDLNNVSLYYYLNTNNGKTLDLKIKRSSNHKSLKYKITKDGKEILAESIYNFIGNNFNENIIKIQKNIFKEEGKYLMILKTVNPYEVESEEKIINFYVYNEKPKQAVISIPEEQHRMENNKIIINKKYFSINVINNMRSKKYSGWEFKEVHFYFKENTNINAYNNYPDYVIQASKEYGTIKMINKTPFENGEYKCKVVAYDYAGNEGVPYEFEFKLISEMIVRPEKELTNKINEEFRFEIKKAEDSDGYYYVLAYSPDGVQEYKHENNFAKIEDPYYLNDSNTKEWTFKNITWLKDSNHKIKLGYYKLIVNEWNYKNPDGVVDKNGKRILFESEPVNVNKTGNPSNPIYSKDISGKVKVYNSRKNNEYSYTNNLNNLEFNTVHDEPLIDENPLGKTENEIIGKFYKIELISPDKNKIYSATLSIPKAIGNYTFTDIAKLCKINNQEEGIWELRFITRDKFGNINNTIGYYSYKIILVTREPKIINATPNNNNGSEYFSSNDNKVSYMVDTFNYSDIPNIQNNYDYFKLNNFYINFLSTPLNSQYKIVREKDDNNIIDIIETITTDNKNKHDIDGRYLIDFIVVDPLGRQSLPYEKTFYIDTKLEYDISFLNNDKFFKKNITLYGSVSNNVNKIHYKFLDNIDEINKIELSKNTNYKTSNVESISYGTQNIYGFKTEEFLFEKEGYKYLAYWVEEKSGNISNVQFYKFFIDNGSKLIPIFDYNNKVYYTLEDGIVNISWNSTNKEVNEFSVKLDKIEKNQQGEYQIIESYMPLVNDKTKMTGVGASNNSFIDIGNRKYFLFEYNDYTSIREGLYKLTVKGKNIYGTTEENSFIFQISYMKKIDLSNEIINNKITLFSNKISWKYIDEAEFYEVSYDNKNFVSTNYNYFIIDENKLIKEKNGNTYIYLRYKNKMGITEESVKVLINNSIKIIEDPIIETDSDVLIDNSSLIFTVKINHPEQANFIYYSFNKKDWFVKSVEGIHNSIENESLTKPIKDGYYDIFVILTDENPINNSNYSKSNMIHKTVKMFSEKIEKPKFSGIENGSIIKYPKNLYIENKRKDVDYYIYVNERKVNEGYELSSSTLRNFNIEVKARKKGRSELINLINFGDLTVQVSTGENYILNISDEKIICNIDTTDNTLEIISFNNLKSTQVVMYKEKNEENWKVLNISVKLNLNNEYDFKIINFKVSNVYE</sequence>
<evidence type="ECO:0000313" key="2">
    <source>
        <dbReference type="EMBL" id="PHI06524.1"/>
    </source>
</evidence>
<evidence type="ECO:0000259" key="1">
    <source>
        <dbReference type="PROSITE" id="PS50268"/>
    </source>
</evidence>
<accession>A0A2C6BQY0</accession>
<dbReference type="Proteomes" id="UP000224182">
    <property type="component" value="Unassembled WGS sequence"/>
</dbReference>
<dbReference type="PROSITE" id="PS50268">
    <property type="entry name" value="CADHERIN_2"/>
    <property type="match status" value="1"/>
</dbReference>
<feature type="domain" description="Cadherin" evidence="1">
    <location>
        <begin position="1525"/>
        <end position="1625"/>
    </location>
</feature>
<dbReference type="InterPro" id="IPR002126">
    <property type="entry name" value="Cadherin-like_dom"/>
</dbReference>
<protein>
    <recommendedName>
        <fullName evidence="1">Cadherin domain-containing protein</fullName>
    </recommendedName>
</protein>
<gene>
    <name evidence="2" type="ORF">CBG54_05535</name>
</gene>
<dbReference type="GO" id="GO:0016020">
    <property type="term" value="C:membrane"/>
    <property type="evidence" value="ECO:0007669"/>
    <property type="project" value="InterPro"/>
</dbReference>
<name>A0A2C6BQY0_FUSNP</name>
<reference evidence="2 3" key="1">
    <citation type="submission" date="2017-06" db="EMBL/GenBank/DDBJ databases">
        <title>Draft genome sequence of Fusobacterium nucleatum subsp. polymorphum KCOM 1271 (=ChDC F305).</title>
        <authorList>
            <person name="Kook J.-K."/>
            <person name="Park S.-N."/>
            <person name="Lim Y.K."/>
            <person name="Roh H."/>
        </authorList>
    </citation>
    <scope>NUCLEOTIDE SEQUENCE [LARGE SCALE GENOMIC DNA]</scope>
    <source>
        <strain evidence="3">KCOM 1271 (ChDC F305)</strain>
    </source>
</reference>
<dbReference type="RefSeq" id="WP_098974191.1">
    <property type="nucleotide sequence ID" value="NZ_CP077115.1"/>
</dbReference>
<organism evidence="2 3">
    <name type="scientific">Fusobacterium nucleatum subsp. polymorphum</name>
    <name type="common">Fusobacterium polymorphum</name>
    <dbReference type="NCBI Taxonomy" id="76857"/>
    <lineage>
        <taxon>Bacteria</taxon>
        <taxon>Fusobacteriati</taxon>
        <taxon>Fusobacteriota</taxon>
        <taxon>Fusobacteriia</taxon>
        <taxon>Fusobacteriales</taxon>
        <taxon>Fusobacteriaceae</taxon>
        <taxon>Fusobacterium</taxon>
    </lineage>
</organism>
<dbReference type="GO" id="GO:0005509">
    <property type="term" value="F:calcium ion binding"/>
    <property type="evidence" value="ECO:0007669"/>
    <property type="project" value="InterPro"/>
</dbReference>
<dbReference type="EMBL" id="NIRN01000001">
    <property type="protein sequence ID" value="PHI06524.1"/>
    <property type="molecule type" value="Genomic_DNA"/>
</dbReference>